<dbReference type="AlphaFoldDB" id="A0A074RKB8"/>
<evidence type="ECO:0000313" key="1">
    <source>
        <dbReference type="EMBL" id="KEP47556.1"/>
    </source>
</evidence>
<dbReference type="Proteomes" id="UP000027456">
    <property type="component" value="Unassembled WGS sequence"/>
</dbReference>
<organism evidence="1 2">
    <name type="scientific">Rhizoctonia solani 123E</name>
    <dbReference type="NCBI Taxonomy" id="1423351"/>
    <lineage>
        <taxon>Eukaryota</taxon>
        <taxon>Fungi</taxon>
        <taxon>Dikarya</taxon>
        <taxon>Basidiomycota</taxon>
        <taxon>Agaricomycotina</taxon>
        <taxon>Agaricomycetes</taxon>
        <taxon>Cantharellales</taxon>
        <taxon>Ceratobasidiaceae</taxon>
        <taxon>Rhizoctonia</taxon>
    </lineage>
</organism>
<dbReference type="EMBL" id="AZST01000709">
    <property type="protein sequence ID" value="KEP47556.1"/>
    <property type="molecule type" value="Genomic_DNA"/>
</dbReference>
<dbReference type="OrthoDB" id="5424209at2759"/>
<evidence type="ECO:0000313" key="2">
    <source>
        <dbReference type="Proteomes" id="UP000027456"/>
    </source>
</evidence>
<proteinExistence type="predicted"/>
<comment type="caution">
    <text evidence="1">The sequence shown here is derived from an EMBL/GenBank/DDBJ whole genome shotgun (WGS) entry which is preliminary data.</text>
</comment>
<protein>
    <submittedName>
        <fullName evidence="1">Uncharacterized protein</fullName>
    </submittedName>
</protein>
<accession>A0A074RKB8</accession>
<name>A0A074RKB8_9AGAM</name>
<keyword evidence="2" id="KW-1185">Reference proteome</keyword>
<reference evidence="1 2" key="1">
    <citation type="submission" date="2013-12" db="EMBL/GenBank/DDBJ databases">
        <authorList>
            <person name="Cubeta M."/>
            <person name="Pakala S."/>
            <person name="Fedorova N."/>
            <person name="Thomas E."/>
            <person name="Dean R."/>
            <person name="Jabaji S."/>
            <person name="Neate S."/>
            <person name="Toda T."/>
            <person name="Tavantzis S."/>
            <person name="Vilgalys R."/>
            <person name="Bharathan N."/>
            <person name="Pakala S."/>
            <person name="Losada L.S."/>
            <person name="Zafar N."/>
            <person name="Nierman W."/>
        </authorList>
    </citation>
    <scope>NUCLEOTIDE SEQUENCE [LARGE SCALE GENOMIC DNA]</scope>
    <source>
        <strain evidence="1 2">123E</strain>
    </source>
</reference>
<dbReference type="HOGENOM" id="CLU_024804_0_0_1"/>
<gene>
    <name evidence="1" type="ORF">V565_151470</name>
</gene>
<sequence>MASASHAVPKLEADLYYFSIRRHLDPRTLKDVFTPPVGPEQYPRSMQLLPVYYHDRLDWDNWVIIRDEVVHLLDEREVKLTSVDLTRFRWEEQNLKADSKSEMATSCITIWVGVLPNSLASDLAYESSKDILRLLRTHNIQDIDVAYLDRYLYVHPEAFLRGCIVQSRHLLSSSCGSNSSKHIKLWEKDDVSSMTSTSHTVSKPEASHYYFGIRGLGHLGPKLIYRTSKDVFTPPSWEFSRVMQLLPVYHHDKLGQDNLWATIRDEVVKLLDEREIEFTSVDLARFRWEEEEEGRKSKTFTSRVTIWVGVLPDSLTGDLACESSKDILQLLNMHDIQDIDVAYRESEAKLFSGPKLLAPVDHFDPLKYVIDPLTTALGLPIAGLKTPYTQGTLGFYFRVGDDLYGVTARHVLFPEGQANSQYDYNSARPKKEVVLMGDKAFTDFLTSIQARIDHLNFNVTFYEKQIAAYTMKTQAGNQQAASYLATTQAEMDKKKAAIEALKTFFVRIKKEWSGLNNRIIGYVVWAPPIVARAPPHGYTKDVCVIRLDEGKFLPNFRGNVVDLGPEIEAGDFMRRMYPRSNARSKFDYPWDRLFTLRSILSAAKWHEPNSQDHKGDPARFVIKRGLATGTTIGCLTGFESHKRLYFLSGKLDSVEVAIYPYNNDSRLFSDNVESVPFSKGGDSGALIAGPLAEFGALLTGGTGSTDSFDITYGTPMFWLWNDVIQPQYPGANLYFDIPKY</sequence>